<evidence type="ECO:0000313" key="11">
    <source>
        <dbReference type="Proteomes" id="UP000198625"/>
    </source>
</evidence>
<evidence type="ECO:0000256" key="5">
    <source>
        <dbReference type="ARBA" id="ARBA00022692"/>
    </source>
</evidence>
<keyword evidence="7 9" id="KW-0472">Membrane</keyword>
<comment type="subcellular location">
    <subcellularLocation>
        <location evidence="1">Cell inner membrane</location>
        <topology evidence="1">Multi-pass membrane protein</topology>
    </subcellularLocation>
</comment>
<feature type="transmembrane region" description="Helical" evidence="9">
    <location>
        <begin position="142"/>
        <end position="167"/>
    </location>
</feature>
<evidence type="ECO:0000256" key="2">
    <source>
        <dbReference type="ARBA" id="ARBA00022448"/>
    </source>
</evidence>
<dbReference type="Pfam" id="PF04143">
    <property type="entry name" value="Sulf_transp"/>
    <property type="match status" value="1"/>
</dbReference>
<keyword evidence="5 9" id="KW-0812">Transmembrane</keyword>
<keyword evidence="11" id="KW-1185">Reference proteome</keyword>
<evidence type="ECO:0000256" key="1">
    <source>
        <dbReference type="ARBA" id="ARBA00004429"/>
    </source>
</evidence>
<evidence type="ECO:0000256" key="6">
    <source>
        <dbReference type="ARBA" id="ARBA00022989"/>
    </source>
</evidence>
<evidence type="ECO:0000313" key="10">
    <source>
        <dbReference type="EMBL" id="SDY73302.1"/>
    </source>
</evidence>
<dbReference type="STRING" id="415015.SAMN05660462_00756"/>
<dbReference type="OrthoDB" id="9794165at2"/>
<dbReference type="Proteomes" id="UP000198625">
    <property type="component" value="Unassembled WGS sequence"/>
</dbReference>
<evidence type="ECO:0000256" key="9">
    <source>
        <dbReference type="SAM" id="Phobius"/>
    </source>
</evidence>
<keyword evidence="2" id="KW-0813">Transport</keyword>
<reference evidence="10 11" key="1">
    <citation type="submission" date="2016-10" db="EMBL/GenBank/DDBJ databases">
        <authorList>
            <person name="de Groot N.N."/>
        </authorList>
    </citation>
    <scope>NUCLEOTIDE SEQUENCE [LARGE SCALE GENOMIC DNA]</scope>
    <source>
        <strain evidence="10 11">DSM 21650</strain>
    </source>
</reference>
<feature type="transmembrane region" description="Helical" evidence="9">
    <location>
        <begin position="88"/>
        <end position="106"/>
    </location>
</feature>
<dbReference type="RefSeq" id="WP_091727427.1">
    <property type="nucleotide sequence ID" value="NZ_FNQE01000006.1"/>
</dbReference>
<dbReference type="GO" id="GO:0005886">
    <property type="term" value="C:plasma membrane"/>
    <property type="evidence" value="ECO:0007669"/>
    <property type="project" value="UniProtKB-SubCell"/>
</dbReference>
<dbReference type="PANTHER" id="PTHR30574:SF1">
    <property type="entry name" value="SULPHUR TRANSPORT DOMAIN-CONTAINING PROTEIN"/>
    <property type="match status" value="1"/>
</dbReference>
<keyword evidence="3" id="KW-1003">Cell membrane</keyword>
<evidence type="ECO:0000256" key="3">
    <source>
        <dbReference type="ARBA" id="ARBA00022475"/>
    </source>
</evidence>
<dbReference type="InterPro" id="IPR007272">
    <property type="entry name" value="Sulf_transp_TsuA/YedE"/>
</dbReference>
<keyword evidence="4" id="KW-0997">Cell inner membrane</keyword>
<gene>
    <name evidence="10" type="ORF">SAMN05660462_00756</name>
</gene>
<feature type="transmembrane region" description="Helical" evidence="9">
    <location>
        <begin position="16"/>
        <end position="38"/>
    </location>
</feature>
<proteinExistence type="inferred from homology"/>
<comment type="similarity">
    <text evidence="8">Belongs to the TsuA/YedE (TC 9.B.102) family.</text>
</comment>
<dbReference type="PANTHER" id="PTHR30574">
    <property type="entry name" value="INNER MEMBRANE PROTEIN YEDE"/>
    <property type="match status" value="1"/>
</dbReference>
<organism evidence="10 11">
    <name type="scientific">Proteiniborus ethanoligenes</name>
    <dbReference type="NCBI Taxonomy" id="415015"/>
    <lineage>
        <taxon>Bacteria</taxon>
        <taxon>Bacillati</taxon>
        <taxon>Bacillota</taxon>
        <taxon>Clostridia</taxon>
        <taxon>Eubacteriales</taxon>
        <taxon>Proteiniborus</taxon>
    </lineage>
</organism>
<dbReference type="AlphaFoldDB" id="A0A1H3M9B4"/>
<accession>A0A1H3M9B4</accession>
<evidence type="ECO:0000256" key="8">
    <source>
        <dbReference type="ARBA" id="ARBA00035655"/>
    </source>
</evidence>
<feature type="transmembrane region" description="Helical" evidence="9">
    <location>
        <begin position="118"/>
        <end position="136"/>
    </location>
</feature>
<dbReference type="EMBL" id="FNQE01000006">
    <property type="protein sequence ID" value="SDY73302.1"/>
    <property type="molecule type" value="Genomic_DNA"/>
</dbReference>
<evidence type="ECO:0000256" key="7">
    <source>
        <dbReference type="ARBA" id="ARBA00023136"/>
    </source>
</evidence>
<protein>
    <submittedName>
        <fullName evidence="10">Uncharacterized protein</fullName>
    </submittedName>
</protein>
<name>A0A1H3M9B4_9FIRM</name>
<keyword evidence="6 9" id="KW-1133">Transmembrane helix</keyword>
<feature type="transmembrane region" description="Helical" evidence="9">
    <location>
        <begin position="50"/>
        <end position="68"/>
    </location>
</feature>
<evidence type="ECO:0000256" key="4">
    <source>
        <dbReference type="ARBA" id="ARBA00022519"/>
    </source>
</evidence>
<sequence length="177" mass="19449">MNLNDNKFYLKWFKNSWTYVTGAILLSLFQIVTLAVTGEAWRISSTLTNWGAWIYEALGGNVSSWFYFSSESSLLTLQEGFLKDPKSIRNIGIIVGALLSALMASQFKFRKIKSKKQIIGACIGGLLMGYGSRLASGCNIGALYSGIASLSLAGWVFGLFIFIGAIIGSKLIIRYFL</sequence>